<proteinExistence type="predicted"/>
<organism evidence="2 3">
    <name type="scientific">Photobacterium halotolerans</name>
    <dbReference type="NCBI Taxonomy" id="265726"/>
    <lineage>
        <taxon>Bacteria</taxon>
        <taxon>Pseudomonadati</taxon>
        <taxon>Pseudomonadota</taxon>
        <taxon>Gammaproteobacteria</taxon>
        <taxon>Vibrionales</taxon>
        <taxon>Vibrionaceae</taxon>
        <taxon>Photobacterium</taxon>
    </lineage>
</organism>
<dbReference type="Pfam" id="PF19648">
    <property type="entry name" value="DUF6151"/>
    <property type="match status" value="1"/>
</dbReference>
<evidence type="ECO:0000313" key="3">
    <source>
        <dbReference type="Proteomes" id="UP000033633"/>
    </source>
</evidence>
<sequence>MATIQLRCECGKIQGKAEVPAPSSGNRVVCYCKDCQAFAEQLSPERILTAHRGTAIFQLSPASVQWTNGSEHIRCLRLSPEGLFRWYAGCCKTPIANTLKPGFPFVGLIEKVISAQDRTEERLGPVRAHAYPQHANPPLPEDILRNNRVWPMMIRVLLKILGWKLTGKGRPNPFFDRHSQPMSQPEIVSTKKLKHDETL</sequence>
<feature type="region of interest" description="Disordered" evidence="1">
    <location>
        <begin position="172"/>
        <end position="199"/>
    </location>
</feature>
<dbReference type="PATRIC" id="fig|265726.11.peg.1130"/>
<dbReference type="InterPro" id="IPR046149">
    <property type="entry name" value="DUF6151"/>
</dbReference>
<comment type="caution">
    <text evidence="2">The sequence shown here is derived from an EMBL/GenBank/DDBJ whole genome shotgun (WGS) entry which is preliminary data.</text>
</comment>
<dbReference type="InterPro" id="IPR011057">
    <property type="entry name" value="Mss4-like_sf"/>
</dbReference>
<dbReference type="EMBL" id="JWYV01000012">
    <property type="protein sequence ID" value="KKC99279.1"/>
    <property type="molecule type" value="Genomic_DNA"/>
</dbReference>
<dbReference type="Gene3D" id="3.90.1590.10">
    <property type="entry name" value="glutathione-dependent formaldehyde- activating enzyme (gfa)"/>
    <property type="match status" value="1"/>
</dbReference>
<dbReference type="SUPFAM" id="SSF51316">
    <property type="entry name" value="Mss4-like"/>
    <property type="match status" value="1"/>
</dbReference>
<keyword evidence="3" id="KW-1185">Reference proteome</keyword>
<protein>
    <recommendedName>
        <fullName evidence="4">CENP-V/GFA domain-containing protein</fullName>
    </recommendedName>
</protein>
<gene>
    <name evidence="2" type="ORF">KY46_14435</name>
</gene>
<dbReference type="Proteomes" id="UP000033633">
    <property type="component" value="Unassembled WGS sequence"/>
</dbReference>
<dbReference type="RefSeq" id="WP_046221331.1">
    <property type="nucleotide sequence ID" value="NZ_JWYV01000012.1"/>
</dbReference>
<evidence type="ECO:0008006" key="4">
    <source>
        <dbReference type="Google" id="ProtNLM"/>
    </source>
</evidence>
<dbReference type="AlphaFoldDB" id="A0A0F5VCS0"/>
<reference evidence="2 3" key="1">
    <citation type="submission" date="2014-12" db="EMBL/GenBank/DDBJ databases">
        <title>Mercury Reductase activity and rhizosphere competence traits in the genome of root associated Photobacterium halotolerans MELD1.</title>
        <authorList>
            <person name="Mathew D.C."/>
            <person name="Huang C.-C."/>
        </authorList>
    </citation>
    <scope>NUCLEOTIDE SEQUENCE [LARGE SCALE GENOMIC DNA]</scope>
    <source>
        <strain evidence="2 3">MELD1</strain>
    </source>
</reference>
<accession>A0A0F5VCS0</accession>
<dbReference type="OrthoDB" id="5500342at2"/>
<evidence type="ECO:0000256" key="1">
    <source>
        <dbReference type="SAM" id="MobiDB-lite"/>
    </source>
</evidence>
<evidence type="ECO:0000313" key="2">
    <source>
        <dbReference type="EMBL" id="KKC99279.1"/>
    </source>
</evidence>
<name>A0A0F5VCS0_9GAMM</name>
<dbReference type="STRING" id="265726.KY46_14435"/>